<evidence type="ECO:0000256" key="2">
    <source>
        <dbReference type="ARBA" id="ARBA00022475"/>
    </source>
</evidence>
<proteinExistence type="predicted"/>
<keyword evidence="5" id="KW-0552">Olfaction</keyword>
<name>A0A8S1D4P8_9INSE</name>
<keyword evidence="4 10" id="KW-0812">Transmembrane</keyword>
<sequence>MVPMRLLVTIVKAHSTCYIYKYMIEVFSNTAKNVEYPLILHDEIEHYKQQFERKPWIMIIITAVSFLQNVPAMITAKINQDSLTKKEILINIWLPPGLALDDDMIGVVNTVQVITVWLIGYIVFGFANFFISLISLNEKMLRHLNRVLLLAQSRSNADESESLLTEEEMSDVFKYAIQHHQKCIQFVDQINAKCSTILLLDVWSFLYALCAVAYQVAKDPGIYPDVIKTLIQNIITTAMYIGFSCWHAATVTSQGLLVSANCMAINWWNYGPGLAQDISIMSSMAQVKLCFMVGPFYSLNMTTFLTILEIGLTYFILLYQIK</sequence>
<dbReference type="PANTHER" id="PTHR21137">
    <property type="entry name" value="ODORANT RECEPTOR"/>
    <property type="match status" value="1"/>
</dbReference>
<accession>A0A8S1D4P8</accession>
<evidence type="ECO:0000313" key="11">
    <source>
        <dbReference type="EMBL" id="CAB3376467.1"/>
    </source>
</evidence>
<protein>
    <recommendedName>
        <fullName evidence="13">Odorant receptor</fullName>
    </recommendedName>
</protein>
<evidence type="ECO:0000256" key="10">
    <source>
        <dbReference type="SAM" id="Phobius"/>
    </source>
</evidence>
<dbReference type="Proteomes" id="UP000494165">
    <property type="component" value="Unassembled WGS sequence"/>
</dbReference>
<dbReference type="GO" id="GO:0005886">
    <property type="term" value="C:plasma membrane"/>
    <property type="evidence" value="ECO:0007669"/>
    <property type="project" value="UniProtKB-SubCell"/>
</dbReference>
<organism evidence="11 12">
    <name type="scientific">Cloeon dipterum</name>
    <dbReference type="NCBI Taxonomy" id="197152"/>
    <lineage>
        <taxon>Eukaryota</taxon>
        <taxon>Metazoa</taxon>
        <taxon>Ecdysozoa</taxon>
        <taxon>Arthropoda</taxon>
        <taxon>Hexapoda</taxon>
        <taxon>Insecta</taxon>
        <taxon>Pterygota</taxon>
        <taxon>Palaeoptera</taxon>
        <taxon>Ephemeroptera</taxon>
        <taxon>Pisciforma</taxon>
        <taxon>Baetidae</taxon>
        <taxon>Cloeon</taxon>
    </lineage>
</organism>
<evidence type="ECO:0000256" key="1">
    <source>
        <dbReference type="ARBA" id="ARBA00004651"/>
    </source>
</evidence>
<evidence type="ECO:0000256" key="4">
    <source>
        <dbReference type="ARBA" id="ARBA00022692"/>
    </source>
</evidence>
<keyword evidence="3" id="KW-0716">Sensory transduction</keyword>
<keyword evidence="9" id="KW-0807">Transducer</keyword>
<dbReference type="OrthoDB" id="8185860at2759"/>
<comment type="caution">
    <text evidence="11">The sequence shown here is derived from an EMBL/GenBank/DDBJ whole genome shotgun (WGS) entry which is preliminary data.</text>
</comment>
<dbReference type="GO" id="GO:0004984">
    <property type="term" value="F:olfactory receptor activity"/>
    <property type="evidence" value="ECO:0007669"/>
    <property type="project" value="InterPro"/>
</dbReference>
<evidence type="ECO:0008006" key="13">
    <source>
        <dbReference type="Google" id="ProtNLM"/>
    </source>
</evidence>
<evidence type="ECO:0000256" key="8">
    <source>
        <dbReference type="ARBA" id="ARBA00023170"/>
    </source>
</evidence>
<dbReference type="GO" id="GO:0005549">
    <property type="term" value="F:odorant binding"/>
    <property type="evidence" value="ECO:0007669"/>
    <property type="project" value="InterPro"/>
</dbReference>
<feature type="transmembrane region" description="Helical" evidence="10">
    <location>
        <begin position="56"/>
        <end position="74"/>
    </location>
</feature>
<keyword evidence="6 10" id="KW-1133">Transmembrane helix</keyword>
<gene>
    <name evidence="11" type="ORF">CLODIP_2_CD04040</name>
</gene>
<comment type="subcellular location">
    <subcellularLocation>
        <location evidence="1">Cell membrane</location>
        <topology evidence="1">Multi-pass membrane protein</topology>
    </subcellularLocation>
</comment>
<dbReference type="GO" id="GO:0007165">
    <property type="term" value="P:signal transduction"/>
    <property type="evidence" value="ECO:0007669"/>
    <property type="project" value="UniProtKB-KW"/>
</dbReference>
<evidence type="ECO:0000256" key="6">
    <source>
        <dbReference type="ARBA" id="ARBA00022989"/>
    </source>
</evidence>
<dbReference type="AlphaFoldDB" id="A0A8S1D4P8"/>
<dbReference type="InterPro" id="IPR004117">
    <property type="entry name" value="7tm6_olfct_rcpt"/>
</dbReference>
<evidence type="ECO:0000313" key="12">
    <source>
        <dbReference type="Proteomes" id="UP000494165"/>
    </source>
</evidence>
<keyword evidence="8" id="KW-0675">Receptor</keyword>
<reference evidence="11 12" key="1">
    <citation type="submission" date="2020-04" db="EMBL/GenBank/DDBJ databases">
        <authorList>
            <person name="Alioto T."/>
            <person name="Alioto T."/>
            <person name="Gomez Garrido J."/>
        </authorList>
    </citation>
    <scope>NUCLEOTIDE SEQUENCE [LARGE SCALE GENOMIC DNA]</scope>
</reference>
<keyword evidence="7 10" id="KW-0472">Membrane</keyword>
<feature type="transmembrane region" description="Helical" evidence="10">
    <location>
        <begin position="296"/>
        <end position="319"/>
    </location>
</feature>
<feature type="transmembrane region" description="Helical" evidence="10">
    <location>
        <begin position="114"/>
        <end position="136"/>
    </location>
</feature>
<dbReference type="EMBL" id="CADEPI010000128">
    <property type="protein sequence ID" value="CAB3376467.1"/>
    <property type="molecule type" value="Genomic_DNA"/>
</dbReference>
<evidence type="ECO:0000256" key="7">
    <source>
        <dbReference type="ARBA" id="ARBA00023136"/>
    </source>
</evidence>
<evidence type="ECO:0000256" key="5">
    <source>
        <dbReference type="ARBA" id="ARBA00022725"/>
    </source>
</evidence>
<dbReference type="Pfam" id="PF02949">
    <property type="entry name" value="7tm_6"/>
    <property type="match status" value="1"/>
</dbReference>
<keyword evidence="12" id="KW-1185">Reference proteome</keyword>
<evidence type="ECO:0000256" key="9">
    <source>
        <dbReference type="ARBA" id="ARBA00023224"/>
    </source>
</evidence>
<keyword evidence="2" id="KW-1003">Cell membrane</keyword>
<evidence type="ECO:0000256" key="3">
    <source>
        <dbReference type="ARBA" id="ARBA00022606"/>
    </source>
</evidence>
<dbReference type="PANTHER" id="PTHR21137:SF35">
    <property type="entry name" value="ODORANT RECEPTOR 19A-RELATED"/>
    <property type="match status" value="1"/>
</dbReference>
<feature type="transmembrane region" description="Helical" evidence="10">
    <location>
        <begin position="197"/>
        <end position="217"/>
    </location>
</feature>